<dbReference type="Gene3D" id="3.30.70.920">
    <property type="match status" value="1"/>
</dbReference>
<dbReference type="EMBL" id="UNQJ01000004">
    <property type="protein sequence ID" value="SYZ32996.1"/>
    <property type="molecule type" value="Genomic_DNA"/>
</dbReference>
<sequence>MTMDETDLRIVNLLQIDPRMPWARVGQILGISAATASHRWARLTSEGLAWITTLPNMDQQLTAIVEVDCTTKHLPTTIDELCRHPMILSVDETTGERDILLTISAPDMPTLTTLIIDWIGSLPGVHGTRTSLTTNVIVGTEAWRVHAIDQNEANAAAEQLPRKKPVGQAPNPELDMALAKALAADGRRSVASLSQEFDSPTTTVHRRLQRLRSCRQVIMRCDVAPELAGWFLECTWLTTVAFSHKPRIMELLRDRRVLRSCMWLTGANNLRLNLRVASHNAIADVESSIAAAIPGLAPAETIVHMRSHKSMGWLLTGQGRSTGTLVPPFFKI</sequence>
<dbReference type="InterPro" id="IPR036390">
    <property type="entry name" value="WH_DNA-bd_sf"/>
</dbReference>
<name>A0A383S6V7_9ACTN</name>
<protein>
    <submittedName>
        <fullName evidence="6">AsnC-type helix-turn-helix domain</fullName>
    </submittedName>
</protein>
<dbReference type="GO" id="GO:0043565">
    <property type="term" value="F:sequence-specific DNA binding"/>
    <property type="evidence" value="ECO:0007669"/>
    <property type="project" value="InterPro"/>
</dbReference>
<feature type="domain" description="Transcription regulator AsnC/Lrp ligand binding" evidence="4">
    <location>
        <begin position="65"/>
        <end position="133"/>
    </location>
</feature>
<feature type="domain" description="HTH asnC-type" evidence="5">
    <location>
        <begin position="173"/>
        <end position="212"/>
    </location>
</feature>
<dbReference type="InterPro" id="IPR019888">
    <property type="entry name" value="Tscrpt_reg_AsnC-like"/>
</dbReference>
<dbReference type="PRINTS" id="PR00033">
    <property type="entry name" value="HTHASNC"/>
</dbReference>
<dbReference type="GO" id="GO:0005829">
    <property type="term" value="C:cytosol"/>
    <property type="evidence" value="ECO:0007669"/>
    <property type="project" value="TreeGrafter"/>
</dbReference>
<dbReference type="SMART" id="SM00344">
    <property type="entry name" value="HTH_ASNC"/>
    <property type="match status" value="1"/>
</dbReference>
<dbReference type="Proteomes" id="UP000263928">
    <property type="component" value="Unassembled WGS sequence"/>
</dbReference>
<keyword evidence="2" id="KW-0238">DNA-binding</keyword>
<dbReference type="Gene3D" id="1.10.10.10">
    <property type="entry name" value="Winged helix-like DNA-binding domain superfamily/Winged helix DNA-binding domain"/>
    <property type="match status" value="2"/>
</dbReference>
<accession>A0A383S6V7</accession>
<evidence type="ECO:0000256" key="2">
    <source>
        <dbReference type="ARBA" id="ARBA00023125"/>
    </source>
</evidence>
<keyword evidence="1" id="KW-0805">Transcription regulation</keyword>
<reference evidence="7" key="1">
    <citation type="submission" date="2018-08" db="EMBL/GenBank/DDBJ databases">
        <authorList>
            <person name="Hornung B."/>
        </authorList>
    </citation>
    <scope>NUCLEOTIDE SEQUENCE [LARGE SCALE GENOMIC DNA]</scope>
</reference>
<keyword evidence="3" id="KW-0804">Transcription</keyword>
<feature type="domain" description="HTH asnC-type" evidence="5">
    <location>
        <begin position="3"/>
        <end position="43"/>
    </location>
</feature>
<organism evidence="6 7">
    <name type="scientific">Propionibacterium australiense</name>
    <dbReference type="NCBI Taxonomy" id="119981"/>
    <lineage>
        <taxon>Bacteria</taxon>
        <taxon>Bacillati</taxon>
        <taxon>Actinomycetota</taxon>
        <taxon>Actinomycetes</taxon>
        <taxon>Propionibacteriales</taxon>
        <taxon>Propionibacteriaceae</taxon>
        <taxon>Propionibacterium</taxon>
    </lineage>
</organism>
<evidence type="ECO:0000313" key="6">
    <source>
        <dbReference type="EMBL" id="SYZ32996.1"/>
    </source>
</evidence>
<dbReference type="InterPro" id="IPR019887">
    <property type="entry name" value="Tscrpt_reg_AsnC/Lrp_C"/>
</dbReference>
<dbReference type="SUPFAM" id="SSF54909">
    <property type="entry name" value="Dimeric alpha+beta barrel"/>
    <property type="match status" value="1"/>
</dbReference>
<evidence type="ECO:0000259" key="5">
    <source>
        <dbReference type="Pfam" id="PF13404"/>
    </source>
</evidence>
<dbReference type="PANTHER" id="PTHR30154:SF34">
    <property type="entry name" value="TRANSCRIPTIONAL REGULATOR AZLB"/>
    <property type="match status" value="1"/>
</dbReference>
<dbReference type="Pfam" id="PF01037">
    <property type="entry name" value="AsnC_trans_reg"/>
    <property type="match status" value="1"/>
</dbReference>
<dbReference type="SUPFAM" id="SSF46785">
    <property type="entry name" value="Winged helix' DNA-binding domain"/>
    <property type="match status" value="1"/>
</dbReference>
<keyword evidence="7" id="KW-1185">Reference proteome</keyword>
<dbReference type="InterPro" id="IPR000485">
    <property type="entry name" value="AsnC-type_HTH_dom"/>
</dbReference>
<dbReference type="Pfam" id="PF13404">
    <property type="entry name" value="HTH_AsnC-type"/>
    <property type="match status" value="2"/>
</dbReference>
<dbReference type="InterPro" id="IPR036388">
    <property type="entry name" value="WH-like_DNA-bd_sf"/>
</dbReference>
<evidence type="ECO:0000256" key="3">
    <source>
        <dbReference type="ARBA" id="ARBA00023163"/>
    </source>
</evidence>
<dbReference type="AlphaFoldDB" id="A0A383S6V7"/>
<dbReference type="InterPro" id="IPR011008">
    <property type="entry name" value="Dimeric_a/b-barrel"/>
</dbReference>
<evidence type="ECO:0000259" key="4">
    <source>
        <dbReference type="Pfam" id="PF01037"/>
    </source>
</evidence>
<evidence type="ECO:0000256" key="1">
    <source>
        <dbReference type="ARBA" id="ARBA00023015"/>
    </source>
</evidence>
<proteinExistence type="predicted"/>
<dbReference type="GO" id="GO:0043200">
    <property type="term" value="P:response to amino acid"/>
    <property type="evidence" value="ECO:0007669"/>
    <property type="project" value="TreeGrafter"/>
</dbReference>
<gene>
    <name evidence="6" type="ORF">PROPAUS_0907</name>
</gene>
<evidence type="ECO:0000313" key="7">
    <source>
        <dbReference type="Proteomes" id="UP000263928"/>
    </source>
</evidence>
<dbReference type="PANTHER" id="PTHR30154">
    <property type="entry name" value="LEUCINE-RESPONSIVE REGULATORY PROTEIN"/>
    <property type="match status" value="1"/>
</dbReference>